<evidence type="ECO:0000259" key="2">
    <source>
        <dbReference type="PROSITE" id="PS50234"/>
    </source>
</evidence>
<evidence type="ECO:0000256" key="1">
    <source>
        <dbReference type="SAM" id="Phobius"/>
    </source>
</evidence>
<keyword evidence="1" id="KW-0812">Transmembrane</keyword>
<dbReference type="AlphaFoldDB" id="A0A2Z4FM51"/>
<keyword evidence="1" id="KW-0472">Membrane</keyword>
<dbReference type="Gene3D" id="3.40.50.410">
    <property type="entry name" value="von Willebrand factor, type A domain"/>
    <property type="match status" value="1"/>
</dbReference>
<dbReference type="Proteomes" id="UP000249799">
    <property type="component" value="Chromosome"/>
</dbReference>
<organism evidence="3 4">
    <name type="scientific">Bradymonas sediminis</name>
    <dbReference type="NCBI Taxonomy" id="1548548"/>
    <lineage>
        <taxon>Bacteria</taxon>
        <taxon>Deltaproteobacteria</taxon>
        <taxon>Bradymonadales</taxon>
        <taxon>Bradymonadaceae</taxon>
        <taxon>Bradymonas</taxon>
    </lineage>
</organism>
<gene>
    <name evidence="3" type="ORF">DN745_10555</name>
</gene>
<reference evidence="3 4" key="1">
    <citation type="submission" date="2018-06" db="EMBL/GenBank/DDBJ databases">
        <title>Lujinxingia sediminis gen. nov. sp. nov., a new facultative anaerobic member of the class Deltaproteobacteria, and proposal of Lujinxingaceae fam. nov.</title>
        <authorList>
            <person name="Guo L.-Y."/>
            <person name="Li C.-M."/>
            <person name="Wang S."/>
            <person name="Du Z.-J."/>
        </authorList>
    </citation>
    <scope>NUCLEOTIDE SEQUENCE [LARGE SCALE GENOMIC DNA]</scope>
    <source>
        <strain evidence="3 4">FA350</strain>
    </source>
</reference>
<dbReference type="CDD" id="cd00198">
    <property type="entry name" value="vWFA"/>
    <property type="match status" value="1"/>
</dbReference>
<accession>A0A2Z4FM51</accession>
<dbReference type="InterPro" id="IPR002035">
    <property type="entry name" value="VWF_A"/>
</dbReference>
<dbReference type="OrthoDB" id="5482058at2"/>
<sequence length="904" mass="97529">MLLGVIGVGSAAAQGQNEMASAQARTAQYIFVIDDSGSMSRQISREGPAADPDRLAVFAVRSTLSMLDSVDEATVVRLNGSNDGEQIVPIAPLKQNRKALEDKLSLKGALAEYAGRSTPCADSLAQVKEALNAAYRPNVAQVVMFMTDGACNGTKFSGDSFLKGLKSADDELFKFYLLRFDGRAYTRDLAQLAERTGGMSIVVNAEDPTGILEPFASALSRSQGYESYLLTPKKHELAAHKGARRVRLLAVAPDKGKALEFSIDPARQGDKPKVIGTPNTGVHQFEDGRRYRYAALDYRPGTVPVTVSVKGAGNDWKVVAVPEYRLFVEMKLRSGGCAAKAGRAGASSLSYAEVGSQICAEVRLVNDEGAIVTAAVASRGSEAVVQYQQPGEKSARALPAARQGDEARFHFERSNLVKGDHIIRPIVRLAVPGQKGATIAIKGAAHALQVSSLTIEANPDQVQFGALTPGASEFSELKISGNFPATAGRLVVQNRKDVPECVSFALSGVEEGKTQKITPGQSYKLGVDVAAYCGASSFARDIETAVRIEFRPSDSGLRPPTLVVPVKFSLNNEFAAPRKLSASLKAGDSALMNLKVDGNFKTDAEFNILLPPREQRDAWPSGSNDLELQFLDAAGEPIRNGGEVAQKAKKRFSPGGQGAPLQVRAASDACCAGGVYRTELVLAPTSGTKEPIRVPVEITVEAASMWQCWGSMILWALLALLLILLLLYVYNMFRNSHFLSKKSLVADIELLEWNATGMTSKASDGPRKVRTIVDKGFGFGPRASAWFKANPLKLGLPNDYRYDETVRLMLNPNQAQLTSLKVLDKVGHFEQLKARPRTAAHIFASKNNGFYGVPDEEGFLGAFRYENHMPSLDGELEVASFRNDKLVLEDSERMQGTFAGWEIG</sequence>
<feature type="transmembrane region" description="Helical" evidence="1">
    <location>
        <begin position="712"/>
        <end position="733"/>
    </location>
</feature>
<keyword evidence="4" id="KW-1185">Reference proteome</keyword>
<protein>
    <recommendedName>
        <fullName evidence="2">VWFA domain-containing protein</fullName>
    </recommendedName>
</protein>
<evidence type="ECO:0000313" key="3">
    <source>
        <dbReference type="EMBL" id="AWV89754.1"/>
    </source>
</evidence>
<dbReference type="KEGG" id="bsed:DN745_10555"/>
<dbReference type="EMBL" id="CP030032">
    <property type="protein sequence ID" value="AWV89754.1"/>
    <property type="molecule type" value="Genomic_DNA"/>
</dbReference>
<dbReference type="PROSITE" id="PS50234">
    <property type="entry name" value="VWFA"/>
    <property type="match status" value="1"/>
</dbReference>
<proteinExistence type="predicted"/>
<keyword evidence="1" id="KW-1133">Transmembrane helix</keyword>
<feature type="domain" description="VWFA" evidence="2">
    <location>
        <begin position="28"/>
        <end position="219"/>
    </location>
</feature>
<dbReference type="SUPFAM" id="SSF53300">
    <property type="entry name" value="vWA-like"/>
    <property type="match status" value="1"/>
</dbReference>
<name>A0A2Z4FM51_9DELT</name>
<dbReference type="InterPro" id="IPR036465">
    <property type="entry name" value="vWFA_dom_sf"/>
</dbReference>
<evidence type="ECO:0000313" key="4">
    <source>
        <dbReference type="Proteomes" id="UP000249799"/>
    </source>
</evidence>